<reference evidence="2 3" key="1">
    <citation type="submission" date="2020-04" db="EMBL/GenBank/DDBJ databases">
        <title>Donghicola sp., a member of the Rhodobacteraceae family isolated from mangrove forest in Thailand.</title>
        <authorList>
            <person name="Charoenyingcharoen P."/>
            <person name="Yukphan P."/>
        </authorList>
    </citation>
    <scope>NUCLEOTIDE SEQUENCE [LARGE SCALE GENOMIC DNA]</scope>
    <source>
        <strain evidence="2 3">C2-DW-16</strain>
    </source>
</reference>
<dbReference type="InterPro" id="IPR039448">
    <property type="entry name" value="Beta_helix"/>
</dbReference>
<dbReference type="Proteomes" id="UP000523601">
    <property type="component" value="Unassembled WGS sequence"/>
</dbReference>
<name>A0ABX2PFW8_9RHOB</name>
<keyword evidence="3" id="KW-1185">Reference proteome</keyword>
<comment type="caution">
    <text evidence="2">The sequence shown here is derived from an EMBL/GenBank/DDBJ whole genome shotgun (WGS) entry which is preliminary data.</text>
</comment>
<gene>
    <name evidence="2" type="ORF">HJ526_11205</name>
</gene>
<proteinExistence type="predicted"/>
<dbReference type="EMBL" id="JABCJD010000005">
    <property type="protein sequence ID" value="NVO27991.1"/>
    <property type="molecule type" value="Genomic_DNA"/>
</dbReference>
<dbReference type="Gene3D" id="2.160.20.10">
    <property type="entry name" value="Single-stranded right-handed beta-helix, Pectin lyase-like"/>
    <property type="match status" value="1"/>
</dbReference>
<evidence type="ECO:0000313" key="3">
    <source>
        <dbReference type="Proteomes" id="UP000523601"/>
    </source>
</evidence>
<protein>
    <recommendedName>
        <fullName evidence="1">Right handed beta helix domain-containing protein</fullName>
    </recommendedName>
</protein>
<accession>A0ABX2PFW8</accession>
<dbReference type="SUPFAM" id="SSF51126">
    <property type="entry name" value="Pectin lyase-like"/>
    <property type="match status" value="1"/>
</dbReference>
<dbReference type="SMART" id="SM00710">
    <property type="entry name" value="PbH1"/>
    <property type="match status" value="6"/>
</dbReference>
<dbReference type="InterPro" id="IPR006626">
    <property type="entry name" value="PbH1"/>
</dbReference>
<dbReference type="InterPro" id="IPR012334">
    <property type="entry name" value="Pectin_lyas_fold"/>
</dbReference>
<feature type="domain" description="Right handed beta helix" evidence="1">
    <location>
        <begin position="148"/>
        <end position="309"/>
    </location>
</feature>
<organism evidence="2 3">
    <name type="scientific">Donghicola mangrovi</name>
    <dbReference type="NCBI Taxonomy" id="2729614"/>
    <lineage>
        <taxon>Bacteria</taxon>
        <taxon>Pseudomonadati</taxon>
        <taxon>Pseudomonadota</taxon>
        <taxon>Alphaproteobacteria</taxon>
        <taxon>Rhodobacterales</taxon>
        <taxon>Roseobacteraceae</taxon>
        <taxon>Donghicola</taxon>
    </lineage>
</organism>
<dbReference type="RefSeq" id="WP_176854500.1">
    <property type="nucleotide sequence ID" value="NZ_JABCJD010000005.1"/>
</dbReference>
<dbReference type="Pfam" id="PF13229">
    <property type="entry name" value="Beta_helix"/>
    <property type="match status" value="1"/>
</dbReference>
<evidence type="ECO:0000259" key="1">
    <source>
        <dbReference type="Pfam" id="PF13229"/>
    </source>
</evidence>
<dbReference type="InterPro" id="IPR011050">
    <property type="entry name" value="Pectin_lyase_fold/virulence"/>
</dbReference>
<evidence type="ECO:0000313" key="2">
    <source>
        <dbReference type="EMBL" id="NVO27991.1"/>
    </source>
</evidence>
<sequence>MMRLLFALLIWPVGLWAGEIQVTGREQLLSALTAAKGGEVISLSPGSYGDLDLFIGGPVPPSFVQTVTLKSADPSKSAVITGLKLTGAQNLTFQGLLFDYTYRPKDDPGQTRPFQVNDSKDIRFNQVVFDGDTARGFSPEDNGFPAGLGLSLRNVTRLTLENSEIRNFYRGLVVGEATDTVIRRNNLHDLRSDGMNFVKVTGLLVEANVIRDFHRSFASDDHADMIQFWSMNADYPSTDVRIRRNFLTVGRGDHTQGIFMRNEAVDAQHGGPSMFYRDIVIEENLIMNNHFHGITVGEVDGLTIRRNTLIRVPRRSEPDQRGEFAMMPGIQVAEASRNVAITDNIASRVPKSQRGWRQSGNALVQDLDPLAAGFYSRVFVNPFVTAPYEPENFRPLAGGGLDRDGLGAPMSAFHWGR</sequence>